<feature type="transmembrane region" description="Helical" evidence="6">
    <location>
        <begin position="184"/>
        <end position="210"/>
    </location>
</feature>
<keyword evidence="3 6" id="KW-0812">Transmembrane</keyword>
<dbReference type="AlphaFoldDB" id="A0A8S1CC67"/>
<dbReference type="GO" id="GO:0000139">
    <property type="term" value="C:Golgi membrane"/>
    <property type="evidence" value="ECO:0007669"/>
    <property type="project" value="TreeGrafter"/>
</dbReference>
<dbReference type="Proteomes" id="UP000494165">
    <property type="component" value="Unassembled WGS sequence"/>
</dbReference>
<evidence type="ECO:0000256" key="5">
    <source>
        <dbReference type="ARBA" id="ARBA00023136"/>
    </source>
</evidence>
<evidence type="ECO:0000256" key="1">
    <source>
        <dbReference type="ARBA" id="ARBA00004141"/>
    </source>
</evidence>
<keyword evidence="8" id="KW-1185">Reference proteome</keyword>
<feature type="transmembrane region" description="Helical" evidence="6">
    <location>
        <begin position="81"/>
        <end position="104"/>
    </location>
</feature>
<comment type="similarity">
    <text evidence="2">Belongs to the unc-50 family.</text>
</comment>
<reference evidence="7 8" key="1">
    <citation type="submission" date="2020-04" db="EMBL/GenBank/DDBJ databases">
        <authorList>
            <person name="Alioto T."/>
            <person name="Alioto T."/>
            <person name="Gomez Garrido J."/>
        </authorList>
    </citation>
    <scope>NUCLEOTIDE SEQUENCE [LARGE SCALE GENOMIC DNA]</scope>
</reference>
<feature type="transmembrane region" description="Helical" evidence="6">
    <location>
        <begin position="110"/>
        <end position="133"/>
    </location>
</feature>
<feature type="transmembrane region" description="Helical" evidence="6">
    <location>
        <begin position="222"/>
        <end position="251"/>
    </location>
</feature>
<keyword evidence="5 6" id="KW-0472">Membrane</keyword>
<keyword evidence="4 6" id="KW-1133">Transmembrane helix</keyword>
<evidence type="ECO:0000256" key="6">
    <source>
        <dbReference type="SAM" id="Phobius"/>
    </source>
</evidence>
<evidence type="ECO:0000313" key="7">
    <source>
        <dbReference type="EMBL" id="CAB3366544.1"/>
    </source>
</evidence>
<evidence type="ECO:0000313" key="8">
    <source>
        <dbReference type="Proteomes" id="UP000494165"/>
    </source>
</evidence>
<dbReference type="PANTHER" id="PTHR12841">
    <property type="entry name" value="PROTEIN UNC-50 HOMOLOG"/>
    <property type="match status" value="1"/>
</dbReference>
<evidence type="ECO:0000256" key="2">
    <source>
        <dbReference type="ARBA" id="ARBA00006293"/>
    </source>
</evidence>
<dbReference type="EMBL" id="CADEPI010000026">
    <property type="protein sequence ID" value="CAB3366544.1"/>
    <property type="molecule type" value="Genomic_DNA"/>
</dbReference>
<organism evidence="7 8">
    <name type="scientific">Cloeon dipterum</name>
    <dbReference type="NCBI Taxonomy" id="197152"/>
    <lineage>
        <taxon>Eukaryota</taxon>
        <taxon>Metazoa</taxon>
        <taxon>Ecdysozoa</taxon>
        <taxon>Arthropoda</taxon>
        <taxon>Hexapoda</taxon>
        <taxon>Insecta</taxon>
        <taxon>Pterygota</taxon>
        <taxon>Palaeoptera</taxon>
        <taxon>Ephemeroptera</taxon>
        <taxon>Pisciforma</taxon>
        <taxon>Baetidae</taxon>
        <taxon>Cloeon</taxon>
    </lineage>
</organism>
<feature type="transmembrane region" description="Helical" evidence="6">
    <location>
        <begin position="154"/>
        <end position="178"/>
    </location>
</feature>
<protein>
    <recommendedName>
        <fullName evidence="9">UNC-50 family protein</fullName>
    </recommendedName>
</protein>
<name>A0A8S1CC67_9INSE</name>
<comment type="caution">
    <text evidence="7">The sequence shown here is derived from an EMBL/GenBank/DDBJ whole genome shotgun (WGS) entry which is preliminary data.</text>
</comment>
<dbReference type="OrthoDB" id="10027013at2759"/>
<evidence type="ECO:0008006" key="9">
    <source>
        <dbReference type="Google" id="ProtNLM"/>
    </source>
</evidence>
<evidence type="ECO:0000256" key="4">
    <source>
        <dbReference type="ARBA" id="ARBA00022989"/>
    </source>
</evidence>
<accession>A0A8S1CC67</accession>
<dbReference type="InterPro" id="IPR007881">
    <property type="entry name" value="UNC-50"/>
</dbReference>
<dbReference type="PANTHER" id="PTHR12841:SF6">
    <property type="entry name" value="PROTEIN UNC-50 HOMOLOG"/>
    <property type="match status" value="1"/>
</dbReference>
<comment type="subcellular location">
    <subcellularLocation>
        <location evidence="1">Membrane</location>
        <topology evidence="1">Multi-pass membrane protein</topology>
    </subcellularLocation>
</comment>
<evidence type="ECO:0000256" key="3">
    <source>
        <dbReference type="ARBA" id="ARBA00022692"/>
    </source>
</evidence>
<proteinExistence type="inferred from homology"/>
<sequence length="256" mass="29997">MFARSDSQESLPLPIFCRMDCTSAAAKRYKYLRRILRFEQMDFEFAFWQMIYLFVSPQKVYRNFHYRKQTKAQFARDDPAFLVLLALWLLISSIGFAVVLRLGVLGFLKFFLYVVLVDCIGVGLVVATALWYVTNRWMLKPACRDQDVEWGYAFDVHLNAFFPVLFILHVVLLLFYHVFIAQPWFVSLFFGNTLYLLAVGYYIYITFLGYNCLPILQGTKALLYPLTGLIFFYVCSLALTMNVSTAVMNFYHYRVL</sequence>
<dbReference type="Pfam" id="PF05216">
    <property type="entry name" value="UNC-50"/>
    <property type="match status" value="1"/>
</dbReference>
<gene>
    <name evidence="7" type="ORF">CLODIP_2_CD15936</name>
</gene>